<dbReference type="EMBL" id="KB933248">
    <property type="protein sequence ID" value="EON97839.1"/>
    <property type="molecule type" value="Genomic_DNA"/>
</dbReference>
<dbReference type="InterPro" id="IPR002347">
    <property type="entry name" value="SDR_fam"/>
</dbReference>
<keyword evidence="3 12" id="KW-0812">Transmembrane</keyword>
<keyword evidence="4 12" id="KW-0256">Endoplasmic reticulum</keyword>
<accession>R8BEW3</accession>
<evidence type="ECO:0000256" key="9">
    <source>
        <dbReference type="ARBA" id="ARBA00023098"/>
    </source>
</evidence>
<evidence type="ECO:0000256" key="6">
    <source>
        <dbReference type="ARBA" id="ARBA00022857"/>
    </source>
</evidence>
<evidence type="ECO:0000256" key="2">
    <source>
        <dbReference type="ARBA" id="ARBA00022516"/>
    </source>
</evidence>
<dbReference type="PROSITE" id="PS00061">
    <property type="entry name" value="ADH_SHORT"/>
    <property type="match status" value="1"/>
</dbReference>
<dbReference type="PIRSF" id="PIRSF000126">
    <property type="entry name" value="11-beta-HSD1"/>
    <property type="match status" value="1"/>
</dbReference>
<dbReference type="eggNOG" id="KOG1014">
    <property type="taxonomic scope" value="Eukaryota"/>
</dbReference>
<keyword evidence="7 12" id="KW-1133">Transmembrane helix</keyword>
<comment type="similarity">
    <text evidence="12">Belongs to the short-chain dehydrogenases/reductases (SDR) family.</text>
</comment>
<organism evidence="14 15">
    <name type="scientific">Phaeoacremonium minimum (strain UCR-PA7)</name>
    <name type="common">Esca disease fungus</name>
    <name type="synonym">Togninia minima</name>
    <dbReference type="NCBI Taxonomy" id="1286976"/>
    <lineage>
        <taxon>Eukaryota</taxon>
        <taxon>Fungi</taxon>
        <taxon>Dikarya</taxon>
        <taxon>Ascomycota</taxon>
        <taxon>Pezizomycotina</taxon>
        <taxon>Sordariomycetes</taxon>
        <taxon>Sordariomycetidae</taxon>
        <taxon>Togniniales</taxon>
        <taxon>Togniniaceae</taxon>
        <taxon>Phaeoacremonium</taxon>
    </lineage>
</organism>
<dbReference type="HOGENOM" id="CLU_010194_38_0_1"/>
<keyword evidence="9 12" id="KW-0443">Lipid metabolism</keyword>
<comment type="subcellular location">
    <subcellularLocation>
        <location evidence="12">Endoplasmic reticulum membrane</location>
        <topology evidence="12">Single-pass membrane protein</topology>
    </subcellularLocation>
</comment>
<keyword evidence="10 12" id="KW-0472">Membrane</keyword>
<feature type="binding site" evidence="12">
    <location>
        <position position="196"/>
    </location>
    <ligand>
        <name>substrate</name>
    </ligand>
</feature>
<keyword evidence="8 12" id="KW-0560">Oxidoreductase</keyword>
<dbReference type="UniPathway" id="UPA00094"/>
<evidence type="ECO:0000256" key="12">
    <source>
        <dbReference type="HAMAP-Rule" id="MF_03107"/>
    </source>
</evidence>
<evidence type="ECO:0000256" key="4">
    <source>
        <dbReference type="ARBA" id="ARBA00022824"/>
    </source>
</evidence>
<dbReference type="GO" id="GO:0030497">
    <property type="term" value="P:fatty acid elongation"/>
    <property type="evidence" value="ECO:0007669"/>
    <property type="project" value="UniProtKB-UniRule"/>
</dbReference>
<keyword evidence="6 12" id="KW-0521">NADP</keyword>
<dbReference type="InterPro" id="IPR036291">
    <property type="entry name" value="NAD(P)-bd_dom_sf"/>
</dbReference>
<evidence type="ECO:0000313" key="14">
    <source>
        <dbReference type="EMBL" id="EON97839.1"/>
    </source>
</evidence>
<keyword evidence="11 12" id="KW-0275">Fatty acid biosynthesis</keyword>
<comment type="pathway">
    <text evidence="1">Lipid metabolism; fatty acid biosynthesis.</text>
</comment>
<reference evidence="15" key="1">
    <citation type="journal article" date="2013" name="Genome Announc.">
        <title>Draft genome sequence of the ascomycete Phaeoacremonium aleophilum strain UCR-PA7, a causal agent of the esca disease complex in grapevines.</title>
        <authorList>
            <person name="Blanco-Ulate B."/>
            <person name="Rolshausen P."/>
            <person name="Cantu D."/>
        </authorList>
    </citation>
    <scope>NUCLEOTIDE SEQUENCE [LARGE SCALE GENOMIC DNA]</scope>
    <source>
        <strain evidence="15">UCR-PA7</strain>
    </source>
</reference>
<proteinExistence type="inferred from homology"/>
<dbReference type="PRINTS" id="PR00081">
    <property type="entry name" value="GDHRDH"/>
</dbReference>
<comment type="catalytic activity">
    <reaction evidence="12">
        <text>a very-long-chain (3R)-3-hydroxyacyl-CoA + NADP(+) = a very-long-chain 3-oxoacyl-CoA + NADPH + H(+)</text>
        <dbReference type="Rhea" id="RHEA:48680"/>
        <dbReference type="ChEBI" id="CHEBI:15378"/>
        <dbReference type="ChEBI" id="CHEBI:57783"/>
        <dbReference type="ChEBI" id="CHEBI:58349"/>
        <dbReference type="ChEBI" id="CHEBI:85440"/>
        <dbReference type="ChEBI" id="CHEBI:90725"/>
        <dbReference type="EC" id="1.1.1.330"/>
    </reaction>
</comment>
<dbReference type="KEGG" id="tmn:UCRPA7_6615"/>
<evidence type="ECO:0000256" key="10">
    <source>
        <dbReference type="ARBA" id="ARBA00023136"/>
    </source>
</evidence>
<evidence type="ECO:0000256" key="8">
    <source>
        <dbReference type="ARBA" id="ARBA00023002"/>
    </source>
</evidence>
<dbReference type="GeneID" id="19327290"/>
<dbReference type="PANTHER" id="PTHR43086:SF2">
    <property type="entry name" value="HYDROXYSTEROID DEHYDROGENASE-LIKE PROTEIN 1"/>
    <property type="match status" value="1"/>
</dbReference>
<dbReference type="CDD" id="cd05356">
    <property type="entry name" value="17beta-HSD1_like_SDR_c"/>
    <property type="match status" value="1"/>
</dbReference>
<dbReference type="RefSeq" id="XP_007917343.1">
    <property type="nucleotide sequence ID" value="XM_007919152.1"/>
</dbReference>
<dbReference type="EC" id="1.1.1.330" evidence="12"/>
<dbReference type="SUPFAM" id="SSF51735">
    <property type="entry name" value="NAD(P)-binding Rossmann-fold domains"/>
    <property type="match status" value="1"/>
</dbReference>
<dbReference type="InterPro" id="IPR020904">
    <property type="entry name" value="Sc_DH/Rdtase_CS"/>
</dbReference>
<evidence type="ECO:0000313" key="15">
    <source>
        <dbReference type="Proteomes" id="UP000014074"/>
    </source>
</evidence>
<dbReference type="HAMAP" id="MF_03107">
    <property type="entry name" value="3_ketoreductase"/>
    <property type="match status" value="1"/>
</dbReference>
<evidence type="ECO:0000256" key="5">
    <source>
        <dbReference type="ARBA" id="ARBA00022832"/>
    </source>
</evidence>
<feature type="transmembrane region" description="Helical" evidence="13">
    <location>
        <begin position="17"/>
        <end position="43"/>
    </location>
</feature>
<evidence type="ECO:0000256" key="13">
    <source>
        <dbReference type="SAM" id="Phobius"/>
    </source>
</evidence>
<keyword evidence="5 12" id="KW-0276">Fatty acid metabolism</keyword>
<evidence type="ECO:0000256" key="7">
    <source>
        <dbReference type="ARBA" id="ARBA00022989"/>
    </source>
</evidence>
<comment type="function">
    <text evidence="12">Component of the microsomal membrane bound fatty acid elongation system, which produces the 26-carbon very long-chain fatty acids (VLCFA) from palmitate. Catalyzes the reduction of the 3-ketoacyl-CoA intermediate that is formed in each cycle of fatty acid elongation. VLCFAs serve as precursors for ceramide and sphingolipids.</text>
</comment>
<dbReference type="PANTHER" id="PTHR43086">
    <property type="entry name" value="VERY-LONG-CHAIN 3-OXOOACYL-COA REDUCTASE"/>
    <property type="match status" value="1"/>
</dbReference>
<dbReference type="Proteomes" id="UP000014074">
    <property type="component" value="Unassembled WGS sequence"/>
</dbReference>
<evidence type="ECO:0000256" key="11">
    <source>
        <dbReference type="ARBA" id="ARBA00023160"/>
    </source>
</evidence>
<gene>
    <name evidence="14" type="ORF">UCRPA7_6615</name>
</gene>
<sequence length="339" mass="37533">MEAAHGSFRSFPQRVQWLFAGIGALLITTRALSFVQLLANAFILRGADLRKYGENGTWAVITGASDGLGKLFASELAAKSFNLVLVSRTQSKLEAVAQELQVKHPDLQIKILAMDYSQNDNADYDRLRQLVDGLEIGILINNVGQSHSFAVPFILTEEAIIDNIVTVNCLGTLRTTRVIAPGMAQRKRGLILNMGSTAGWMPMPYLATYAGSKSFLHHWSAALASELKESNVDVYLVFTHYTVGTMSKIWKPSTFAPMQPAYVRAALAKVGLGGTQNLAHMYAPWWSHALMQWCVEHIIGEGSKLGLWYNLGQQKNIRIRALRKWEREAEKAAESRKAG</sequence>
<keyword evidence="15" id="KW-1185">Reference proteome</keyword>
<dbReference type="AlphaFoldDB" id="R8BEW3"/>
<dbReference type="Pfam" id="PF00106">
    <property type="entry name" value="adh_short"/>
    <property type="match status" value="1"/>
</dbReference>
<dbReference type="OrthoDB" id="5545019at2759"/>
<protein>
    <recommendedName>
        <fullName evidence="12">Very-long-chain 3-oxoacyl-CoA reductase</fullName>
        <ecNumber evidence="12">1.1.1.330</ecNumber>
    </recommendedName>
    <alternativeName>
        <fullName evidence="12">3-ketoacyl-CoA reductase</fullName>
        <shortName evidence="12">3-ketoreductase</shortName>
        <shortName evidence="12">KAR</shortName>
    </alternativeName>
    <alternativeName>
        <fullName evidence="12">Microsomal beta-keto-reductase</fullName>
    </alternativeName>
</protein>
<name>R8BEW3_PHAM7</name>
<dbReference type="GO" id="GO:0141040">
    <property type="term" value="F:very-long-chain 3-oxoacyl-CoA reductase activity"/>
    <property type="evidence" value="ECO:0007669"/>
    <property type="project" value="UniProtKB-EC"/>
</dbReference>
<dbReference type="GO" id="GO:0005789">
    <property type="term" value="C:endoplasmic reticulum membrane"/>
    <property type="evidence" value="ECO:0007669"/>
    <property type="project" value="UniProtKB-SubCell"/>
</dbReference>
<evidence type="ECO:0000256" key="1">
    <source>
        <dbReference type="ARBA" id="ARBA00005194"/>
    </source>
</evidence>
<feature type="active site" description="Proton acceptor" evidence="12">
    <location>
        <position position="209"/>
    </location>
</feature>
<evidence type="ECO:0000256" key="3">
    <source>
        <dbReference type="ARBA" id="ARBA00022692"/>
    </source>
</evidence>
<dbReference type="InterPro" id="IPR027533">
    <property type="entry name" value="3_ketoreductase_fungal"/>
</dbReference>
<dbReference type="GO" id="GO:0045703">
    <property type="term" value="F:ketoreductase activity"/>
    <property type="evidence" value="ECO:0007669"/>
    <property type="project" value="UniProtKB-UniRule"/>
</dbReference>
<dbReference type="Gene3D" id="3.40.50.720">
    <property type="entry name" value="NAD(P)-binding Rossmann-like Domain"/>
    <property type="match status" value="1"/>
</dbReference>
<keyword evidence="2 12" id="KW-0444">Lipid biosynthesis</keyword>